<reference evidence="8 9" key="1">
    <citation type="submission" date="2016-06" db="EMBL/GenBank/DDBJ databases">
        <title>Insight into the functional genes involving in sulfur oxidation in Pearl River water.</title>
        <authorList>
            <person name="Luo J."/>
            <person name="Tan X."/>
            <person name="Lin W."/>
        </authorList>
    </citation>
    <scope>NUCLEOTIDE SEQUENCE [LARGE SCALE GENOMIC DNA]</scope>
    <source>
        <strain evidence="8 9">LS2</strain>
    </source>
</reference>
<dbReference type="Pfam" id="PF04542">
    <property type="entry name" value="Sigma70_r2"/>
    <property type="match status" value="1"/>
</dbReference>
<evidence type="ECO:0000259" key="6">
    <source>
        <dbReference type="Pfam" id="PF04542"/>
    </source>
</evidence>
<dbReference type="InterPro" id="IPR013324">
    <property type="entry name" value="RNA_pol_sigma_r3/r4-like"/>
</dbReference>
<dbReference type="CDD" id="cd06171">
    <property type="entry name" value="Sigma70_r4"/>
    <property type="match status" value="1"/>
</dbReference>
<dbReference type="AlphaFoldDB" id="A0A191ZFS6"/>
<feature type="domain" description="RNA polymerase sigma factor 70 region 4 type 2" evidence="7">
    <location>
        <begin position="95"/>
        <end position="146"/>
    </location>
</feature>
<evidence type="ECO:0000256" key="4">
    <source>
        <dbReference type="ARBA" id="ARBA00023163"/>
    </source>
</evidence>
<evidence type="ECO:0000313" key="9">
    <source>
        <dbReference type="Proteomes" id="UP000078596"/>
    </source>
</evidence>
<dbReference type="InterPro" id="IPR007627">
    <property type="entry name" value="RNA_pol_sigma70_r2"/>
</dbReference>
<protein>
    <recommendedName>
        <fullName evidence="5">RNA polymerase sigma factor SigZ</fullName>
    </recommendedName>
</protein>
<evidence type="ECO:0000256" key="5">
    <source>
        <dbReference type="NCBIfam" id="TIGR02959"/>
    </source>
</evidence>
<dbReference type="GO" id="GO:0003677">
    <property type="term" value="F:DNA binding"/>
    <property type="evidence" value="ECO:0007669"/>
    <property type="project" value="InterPro"/>
</dbReference>
<keyword evidence="9" id="KW-1185">Reference proteome</keyword>
<dbReference type="InterPro" id="IPR036388">
    <property type="entry name" value="WH-like_DNA-bd_sf"/>
</dbReference>
<gene>
    <name evidence="8" type="ORF">A9404_04355</name>
</gene>
<dbReference type="GO" id="GO:0006352">
    <property type="term" value="P:DNA-templated transcription initiation"/>
    <property type="evidence" value="ECO:0007669"/>
    <property type="project" value="InterPro"/>
</dbReference>
<dbReference type="GO" id="GO:0016987">
    <property type="term" value="F:sigma factor activity"/>
    <property type="evidence" value="ECO:0007669"/>
    <property type="project" value="UniProtKB-KW"/>
</dbReference>
<name>A0A191ZFS6_9GAMM</name>
<feature type="domain" description="RNA polymerase sigma-70 region 2" evidence="6">
    <location>
        <begin position="5"/>
        <end position="70"/>
    </location>
</feature>
<dbReference type="Proteomes" id="UP000078596">
    <property type="component" value="Chromosome"/>
</dbReference>
<dbReference type="SUPFAM" id="SSF88946">
    <property type="entry name" value="Sigma2 domain of RNA polymerase sigma factors"/>
    <property type="match status" value="1"/>
</dbReference>
<dbReference type="OrthoDB" id="9784272at2"/>
<evidence type="ECO:0000256" key="3">
    <source>
        <dbReference type="ARBA" id="ARBA00023082"/>
    </source>
</evidence>
<dbReference type="InterPro" id="IPR014304">
    <property type="entry name" value="RNA_pol_sigma-Z"/>
</dbReference>
<dbReference type="NCBIfam" id="TIGR02959">
    <property type="entry name" value="SigZ"/>
    <property type="match status" value="1"/>
</dbReference>
<organism evidence="8 9">
    <name type="scientific">Halothiobacillus diazotrophicus</name>
    <dbReference type="NCBI Taxonomy" id="1860122"/>
    <lineage>
        <taxon>Bacteria</taxon>
        <taxon>Pseudomonadati</taxon>
        <taxon>Pseudomonadota</taxon>
        <taxon>Gammaproteobacteria</taxon>
        <taxon>Chromatiales</taxon>
        <taxon>Halothiobacillaceae</taxon>
        <taxon>Halothiobacillus</taxon>
    </lineage>
</organism>
<keyword evidence="2" id="KW-0805">Transcription regulation</keyword>
<keyword evidence="4" id="KW-0804">Transcription</keyword>
<evidence type="ECO:0000256" key="1">
    <source>
        <dbReference type="ARBA" id="ARBA00010641"/>
    </source>
</evidence>
<dbReference type="Gene3D" id="1.10.10.10">
    <property type="entry name" value="Winged helix-like DNA-binding domain superfamily/Winged helix DNA-binding domain"/>
    <property type="match status" value="1"/>
</dbReference>
<dbReference type="NCBIfam" id="NF007215">
    <property type="entry name" value="PRK09637.1"/>
    <property type="match status" value="1"/>
</dbReference>
<sequence length="179" mass="20194">MPDFWQEHKARLRGYIAKRVRERDEVDDILQDVFLRAHTSLHTVKSHGSIAAWLFRVAANAIADHYRSQKPWDVLPDELAAPEPERDYVAELASCLQPLIADLPETYQSALVLSELEGLPQKEVANRLGISLSGAKSRVQRGREKLRRRLLDCCDIETGRNGIIGYDPRDKNCDGSSCG</sequence>
<dbReference type="InterPro" id="IPR039425">
    <property type="entry name" value="RNA_pol_sigma-70-like"/>
</dbReference>
<accession>A0A191ZFS6</accession>
<dbReference type="STRING" id="1860122.A9404_04355"/>
<proteinExistence type="inferred from homology"/>
<evidence type="ECO:0000256" key="2">
    <source>
        <dbReference type="ARBA" id="ARBA00023015"/>
    </source>
</evidence>
<dbReference type="SUPFAM" id="SSF88659">
    <property type="entry name" value="Sigma3 and sigma4 domains of RNA polymerase sigma factors"/>
    <property type="match status" value="1"/>
</dbReference>
<dbReference type="InterPro" id="IPR014284">
    <property type="entry name" value="RNA_pol_sigma-70_dom"/>
</dbReference>
<dbReference type="InterPro" id="IPR013249">
    <property type="entry name" value="RNA_pol_sigma70_r4_t2"/>
</dbReference>
<dbReference type="Pfam" id="PF08281">
    <property type="entry name" value="Sigma70_r4_2"/>
    <property type="match status" value="1"/>
</dbReference>
<dbReference type="NCBIfam" id="TIGR02937">
    <property type="entry name" value="sigma70-ECF"/>
    <property type="match status" value="1"/>
</dbReference>
<evidence type="ECO:0000259" key="7">
    <source>
        <dbReference type="Pfam" id="PF08281"/>
    </source>
</evidence>
<keyword evidence="3" id="KW-0731">Sigma factor</keyword>
<dbReference type="PANTHER" id="PTHR43133:SF62">
    <property type="entry name" value="RNA POLYMERASE SIGMA FACTOR SIGZ"/>
    <property type="match status" value="1"/>
</dbReference>
<comment type="similarity">
    <text evidence="1">Belongs to the sigma-70 factor family. ECF subfamily.</text>
</comment>
<dbReference type="KEGG" id="haz:A9404_04355"/>
<dbReference type="PANTHER" id="PTHR43133">
    <property type="entry name" value="RNA POLYMERASE ECF-TYPE SIGMA FACTO"/>
    <property type="match status" value="1"/>
</dbReference>
<evidence type="ECO:0000313" key="8">
    <source>
        <dbReference type="EMBL" id="ANJ66710.1"/>
    </source>
</evidence>
<dbReference type="InterPro" id="IPR013325">
    <property type="entry name" value="RNA_pol_sigma_r2"/>
</dbReference>
<dbReference type="Gene3D" id="1.10.1740.10">
    <property type="match status" value="1"/>
</dbReference>
<dbReference type="EMBL" id="CP016027">
    <property type="protein sequence ID" value="ANJ66710.1"/>
    <property type="molecule type" value="Genomic_DNA"/>
</dbReference>